<keyword evidence="1" id="KW-0805">Transcription regulation</keyword>
<feature type="region of interest" description="Disordered" evidence="4">
    <location>
        <begin position="114"/>
        <end position="147"/>
    </location>
</feature>
<dbReference type="EMBL" id="CAJNOT010001311">
    <property type="protein sequence ID" value="CAF1180543.1"/>
    <property type="molecule type" value="Genomic_DNA"/>
</dbReference>
<comment type="caution">
    <text evidence="5">The sequence shown here is derived from an EMBL/GenBank/DDBJ whole genome shotgun (WGS) entry which is preliminary data.</text>
</comment>
<protein>
    <submittedName>
        <fullName evidence="5">Uncharacterized protein</fullName>
    </submittedName>
</protein>
<keyword evidence="3" id="KW-0675">Receptor</keyword>
<accession>A0A814V132</accession>
<evidence type="ECO:0000256" key="4">
    <source>
        <dbReference type="SAM" id="MobiDB-lite"/>
    </source>
</evidence>
<name>A0A814V132_9BILA</name>
<evidence type="ECO:0000256" key="2">
    <source>
        <dbReference type="ARBA" id="ARBA00023163"/>
    </source>
</evidence>
<evidence type="ECO:0000313" key="5">
    <source>
        <dbReference type="EMBL" id="CAF1180543.1"/>
    </source>
</evidence>
<gene>
    <name evidence="5" type="ORF">ZHD862_LOCUS21732</name>
</gene>
<evidence type="ECO:0000313" key="6">
    <source>
        <dbReference type="Proteomes" id="UP000663864"/>
    </source>
</evidence>
<dbReference type="Proteomes" id="UP000663864">
    <property type="component" value="Unassembled WGS sequence"/>
</dbReference>
<feature type="region of interest" description="Disordered" evidence="4">
    <location>
        <begin position="219"/>
        <end position="245"/>
    </location>
</feature>
<dbReference type="InterPro" id="IPR035500">
    <property type="entry name" value="NHR-like_dom_sf"/>
</dbReference>
<proteinExistence type="predicted"/>
<keyword evidence="2" id="KW-0804">Transcription</keyword>
<dbReference type="AlphaFoldDB" id="A0A814V132"/>
<dbReference type="Gene3D" id="1.10.565.10">
    <property type="entry name" value="Retinoid X Receptor"/>
    <property type="match status" value="1"/>
</dbReference>
<evidence type="ECO:0000256" key="1">
    <source>
        <dbReference type="ARBA" id="ARBA00023015"/>
    </source>
</evidence>
<reference evidence="5" key="1">
    <citation type="submission" date="2021-02" db="EMBL/GenBank/DDBJ databases">
        <authorList>
            <person name="Nowell W R."/>
        </authorList>
    </citation>
    <scope>NUCLEOTIDE SEQUENCE</scope>
</reference>
<organism evidence="5 6">
    <name type="scientific">Rotaria sordida</name>
    <dbReference type="NCBI Taxonomy" id="392033"/>
    <lineage>
        <taxon>Eukaryota</taxon>
        <taxon>Metazoa</taxon>
        <taxon>Spiralia</taxon>
        <taxon>Gnathifera</taxon>
        <taxon>Rotifera</taxon>
        <taxon>Eurotatoria</taxon>
        <taxon>Bdelloidea</taxon>
        <taxon>Philodinida</taxon>
        <taxon>Philodinidae</taxon>
        <taxon>Rotaria</taxon>
    </lineage>
</organism>
<dbReference type="SUPFAM" id="SSF48508">
    <property type="entry name" value="Nuclear receptor ligand-binding domain"/>
    <property type="match status" value="1"/>
</dbReference>
<evidence type="ECO:0000256" key="3">
    <source>
        <dbReference type="ARBA" id="ARBA00023170"/>
    </source>
</evidence>
<sequence length="245" mass="28339">MCYLHIDEVASTLLVPIILFSPDRLNIKHLDLVKRLQEKYATFLQNIYPKLLLQIINTRSLSLAHRKIIQKFMATSSVNSLVREVIVKPELLKKPTTEKKWFLDSLSSSLSDIEMTDVDKTPSNDTENDENDKLDETDPRNIWRKRRKLSNNNKMSSMIQTELINNNQIKTTNEPHDHQLPIVIPVHHDYLMDMSNIGYPIHNQFSSLPLKRQSLITVNNQNPTSPIHSLTNQHTDHQSQSTTIT</sequence>